<proteinExistence type="predicted"/>
<keyword evidence="1" id="KW-0963">Cytoplasm</keyword>
<evidence type="ECO:0000256" key="3">
    <source>
        <dbReference type="ARBA" id="ARBA00022679"/>
    </source>
</evidence>
<keyword evidence="7" id="KW-0460">Magnesium</keyword>
<evidence type="ECO:0000256" key="4">
    <source>
        <dbReference type="ARBA" id="ARBA00022741"/>
    </source>
</evidence>
<dbReference type="NCBIfam" id="TIGR00549">
    <property type="entry name" value="mevalon_kin"/>
    <property type="match status" value="1"/>
</dbReference>
<dbReference type="Proteomes" id="UP000673375">
    <property type="component" value="Unassembled WGS sequence"/>
</dbReference>
<evidence type="ECO:0000259" key="10">
    <source>
        <dbReference type="Pfam" id="PF00288"/>
    </source>
</evidence>
<feature type="domain" description="GHMP kinase C-terminal" evidence="11">
    <location>
        <begin position="222"/>
        <end position="300"/>
    </location>
</feature>
<keyword evidence="6" id="KW-0067">ATP-binding</keyword>
<keyword evidence="5 12" id="KW-0418">Kinase</keyword>
<gene>
    <name evidence="12" type="primary">mvk</name>
    <name evidence="12" type="ORF">I6N96_11635</name>
</gene>
<dbReference type="Gene3D" id="3.30.230.10">
    <property type="match status" value="1"/>
</dbReference>
<comment type="pathway">
    <text evidence="9">Isoprenoid biosynthesis; isopentenyl diphosphate biosynthesis via mevalonate pathway; isopentenyl diphosphate from (R)-mevalonate: step 1/3.</text>
</comment>
<keyword evidence="2" id="KW-0444">Lipid biosynthesis</keyword>
<dbReference type="PRINTS" id="PR00959">
    <property type="entry name" value="MEVGALKINASE"/>
</dbReference>
<dbReference type="EC" id="2.7.1.36" evidence="12"/>
<evidence type="ECO:0000256" key="5">
    <source>
        <dbReference type="ARBA" id="ARBA00022777"/>
    </source>
</evidence>
<dbReference type="InterPro" id="IPR014721">
    <property type="entry name" value="Ribsml_uS5_D2-typ_fold_subgr"/>
</dbReference>
<dbReference type="SUPFAM" id="SSF55060">
    <property type="entry name" value="GHMP Kinase, C-terminal domain"/>
    <property type="match status" value="1"/>
</dbReference>
<evidence type="ECO:0000313" key="13">
    <source>
        <dbReference type="Proteomes" id="UP000673375"/>
    </source>
</evidence>
<keyword evidence="3 12" id="KW-0808">Transferase</keyword>
<keyword evidence="8" id="KW-0443">Lipid metabolism</keyword>
<evidence type="ECO:0000256" key="2">
    <source>
        <dbReference type="ARBA" id="ARBA00022516"/>
    </source>
</evidence>
<evidence type="ECO:0000259" key="11">
    <source>
        <dbReference type="Pfam" id="PF08544"/>
    </source>
</evidence>
<organism evidence="12 13">
    <name type="scientific">Enterococcus larvae</name>
    <dbReference type="NCBI Taxonomy" id="2794352"/>
    <lineage>
        <taxon>Bacteria</taxon>
        <taxon>Bacillati</taxon>
        <taxon>Bacillota</taxon>
        <taxon>Bacilli</taxon>
        <taxon>Lactobacillales</taxon>
        <taxon>Enterococcaceae</taxon>
        <taxon>Enterococcus</taxon>
    </lineage>
</organism>
<dbReference type="PANTHER" id="PTHR43290">
    <property type="entry name" value="MEVALONATE KINASE"/>
    <property type="match status" value="1"/>
</dbReference>
<dbReference type="InterPro" id="IPR006204">
    <property type="entry name" value="GHMP_kinase_N_dom"/>
</dbReference>
<evidence type="ECO:0000256" key="1">
    <source>
        <dbReference type="ARBA" id="ARBA00022490"/>
    </source>
</evidence>
<comment type="caution">
    <text evidence="12">The sequence shown here is derived from an EMBL/GenBank/DDBJ whole genome shotgun (WGS) entry which is preliminary data.</text>
</comment>
<dbReference type="Pfam" id="PF08544">
    <property type="entry name" value="GHMP_kinases_C"/>
    <property type="match status" value="1"/>
</dbReference>
<dbReference type="InterPro" id="IPR006205">
    <property type="entry name" value="Mev_gal_kin"/>
</dbReference>
<evidence type="ECO:0000256" key="9">
    <source>
        <dbReference type="ARBA" id="ARBA00029438"/>
    </source>
</evidence>
<dbReference type="InterPro" id="IPR036554">
    <property type="entry name" value="GHMP_kinase_C_sf"/>
</dbReference>
<feature type="domain" description="GHMP kinase N-terminal" evidence="10">
    <location>
        <begin position="85"/>
        <end position="150"/>
    </location>
</feature>
<evidence type="ECO:0000256" key="8">
    <source>
        <dbReference type="ARBA" id="ARBA00023098"/>
    </source>
</evidence>
<evidence type="ECO:0000313" key="12">
    <source>
        <dbReference type="EMBL" id="MBP1046920.1"/>
    </source>
</evidence>
<dbReference type="InterPro" id="IPR013750">
    <property type="entry name" value="GHMP_kinase_C_dom"/>
</dbReference>
<evidence type="ECO:0000256" key="7">
    <source>
        <dbReference type="ARBA" id="ARBA00022842"/>
    </source>
</evidence>
<evidence type="ECO:0000256" key="6">
    <source>
        <dbReference type="ARBA" id="ARBA00022840"/>
    </source>
</evidence>
<dbReference type="RefSeq" id="WP_209557705.1">
    <property type="nucleotide sequence ID" value="NZ_JAEDXU010000005.1"/>
</dbReference>
<reference evidence="12 13" key="1">
    <citation type="submission" date="2020-12" db="EMBL/GenBank/DDBJ databases">
        <title>Vagococcus allomyrinae sp. nov. and Enterococcus lavae sp. nov., isolated from the larvae of Allomyrina dichotoma.</title>
        <authorList>
            <person name="Lee S.D."/>
        </authorList>
    </citation>
    <scope>NUCLEOTIDE SEQUENCE [LARGE SCALE GENOMIC DNA]</scope>
    <source>
        <strain evidence="12 13">BWM-S5</strain>
    </source>
</reference>
<dbReference type="InterPro" id="IPR020568">
    <property type="entry name" value="Ribosomal_Su5_D2-typ_SF"/>
</dbReference>
<dbReference type="Gene3D" id="3.30.70.890">
    <property type="entry name" value="GHMP kinase, C-terminal domain"/>
    <property type="match status" value="1"/>
</dbReference>
<sequence length="313" mass="33272">MKNNNSGIGTATGKIILMGEHAVVYGEPAIAFPFHAAAVTTIAEPAEEMLLDCAYFSGSLSKAPKQLHNIKESIIQTLAFLNREDFFSFTITSTIPPERGMGSSAAVAVSVIRSIFDYYDYSATDEELAVLVNQAEKIAHGNPSGIDAAATSGSQPIFFVKGQELSLFPMDLKNTWLIVADTGIKGQTREAVKDVAHLFETDRMTVGKKIEALGELTQRSKQAIMANDAPQLGTAMDQAQLILAELTVSHPMIEHLVEAAKRQGALGAKLTGGGRGGCVIALADSQASAEKIADAFTEVGAVNTWIQSLEAQS</sequence>
<dbReference type="GO" id="GO:0004496">
    <property type="term" value="F:mevalonate kinase activity"/>
    <property type="evidence" value="ECO:0007669"/>
    <property type="project" value="UniProtKB-EC"/>
</dbReference>
<protein>
    <submittedName>
        <fullName evidence="12">Mevalonate kinase</fullName>
        <ecNumber evidence="12">2.7.1.36</ecNumber>
    </submittedName>
</protein>
<keyword evidence="4" id="KW-0547">Nucleotide-binding</keyword>
<dbReference type="PANTHER" id="PTHR43290:SF2">
    <property type="entry name" value="MEVALONATE KINASE"/>
    <property type="match status" value="1"/>
</dbReference>
<dbReference type="Pfam" id="PF00288">
    <property type="entry name" value="GHMP_kinases_N"/>
    <property type="match status" value="1"/>
</dbReference>
<dbReference type="EMBL" id="JAEDXU010000005">
    <property type="protein sequence ID" value="MBP1046920.1"/>
    <property type="molecule type" value="Genomic_DNA"/>
</dbReference>
<dbReference type="SUPFAM" id="SSF54211">
    <property type="entry name" value="Ribosomal protein S5 domain 2-like"/>
    <property type="match status" value="1"/>
</dbReference>
<keyword evidence="13" id="KW-1185">Reference proteome</keyword>
<accession>A0ABS4CJY2</accession>
<name>A0ABS4CJY2_9ENTE</name>